<evidence type="ECO:0000313" key="14">
    <source>
        <dbReference type="Proteomes" id="UP001501585"/>
    </source>
</evidence>
<gene>
    <name evidence="13" type="ORF">GCM10009799_22010</name>
</gene>
<keyword evidence="7" id="KW-0255">Endonuclease</keyword>
<dbReference type="Gene3D" id="3.90.1570.50">
    <property type="match status" value="1"/>
</dbReference>
<evidence type="ECO:0000256" key="9">
    <source>
        <dbReference type="ARBA" id="ARBA00022840"/>
    </source>
</evidence>
<dbReference type="SMART" id="SM00487">
    <property type="entry name" value="DEXDc"/>
    <property type="match status" value="1"/>
</dbReference>
<dbReference type="EC" id="3.1.21.3" evidence="3"/>
<keyword evidence="14" id="KW-1185">Reference proteome</keyword>
<evidence type="ECO:0000256" key="10">
    <source>
        <dbReference type="ARBA" id="ARBA00023125"/>
    </source>
</evidence>
<reference evidence="13 14" key="1">
    <citation type="journal article" date="2019" name="Int. J. Syst. Evol. Microbiol.">
        <title>The Global Catalogue of Microorganisms (GCM) 10K type strain sequencing project: providing services to taxonomists for standard genome sequencing and annotation.</title>
        <authorList>
            <consortium name="The Broad Institute Genomics Platform"/>
            <consortium name="The Broad Institute Genome Sequencing Center for Infectious Disease"/>
            <person name="Wu L."/>
            <person name="Ma J."/>
        </authorList>
    </citation>
    <scope>NUCLEOTIDE SEQUENCE [LARGE SCALE GENOMIC DNA]</scope>
    <source>
        <strain evidence="13 14">JCM 15313</strain>
    </source>
</reference>
<dbReference type="InterPro" id="IPR051268">
    <property type="entry name" value="Type-I_R_enzyme_R_subunit"/>
</dbReference>
<sequence>MSSVERDEVERPFIEQLKAMGWIHVHGPDLGRTGQELERAVLPDRIGAALKRINRRSDGSEWVDDATVQTVIDRMESVPLGERLLESNRLATDMLLHGIQVPGDAQEHRGRLTNVHAIDWDPEHLDRNEFLVVDQFRVSRPDGGFSVLDLVLFVNGAPVAVVECKSPDVHDAIGWAIRDLQSYRGDDVEIEDDGDRLVGIPHLFRTVQLLVAASGEQAVLGTISAGREHFAAWRSVEPVSEDLVRSELLASDLLPQPPEGQPPAPLTDQQKLVAAVLRRSDLLNILRHYVVIQQVETGSGVQDVKIVCRYPQYRAVEKTVRKLLTGRTTLETGGRDERSGVIWHTQGSGKSLTMAFLVRRIRTHPELSQFLVVVATDRTQLQQQLDRSLRLSEEKPVTARSQTEVERLLTEGGRRVVMAMIQKYRGGNGKRFGFAEGDASSEADDRDLRGEYKEAERSSEAGDQASESDRNRAKDPYFPLCNDSPNVLVLIDEAHRSHTSVLHACLRQAIPNAAFLGFTGTPIMRGRSTDTSRIFGAEGDGRFLDEYRMEDAERDGAVVRIRYEGRTGPGQVSDRDKLDQRFDDLLADRTPAEKAALAKRWPTSHDVAESPPMIRAKAADMLRHWVVTSLPGGFKAQVAAASRQATVIYREALMRARGDLLAEVDAFDPMSLQGRLPEELTEKERLLLTAWRFRAVLRSLVFVPVISAGNEKKAGRWTEWTDEEQQKRHIVEFHKPLPMPDPDLPWSGADQGSGTSSASSDGVAPQPSKPTNQPWAASDDTSSSQGMGDADVPDGAVAFLIVKSMLLTGFDAPREQVLYLDRPIRDAELLQAVARVNRPAPGKDIGYVVDYYGVFEHLGSALAGYAQRDVDSTMRPMADEVPVLRRAAYDLEAFLQERGIGDISDPVQLSEALHTLEDEEDRVRFDALLLRFSKTMERILPDPAGLDFVPRLRDWTLLQKRVRRRYRDDEGGQFTMRRYGRKVRAMIAEHLDLSEIEQAIPPVSITSVGFDEAVADLSDPREAAAEMEHALRFHLEERVKRTDPVRYQRLSERLENILQEFQNRWEEQKERMGSIVDEARDAADDPETVGLSPLDRALYGLVRNQIRATCLSEAAVGQLHELTVQVRITISQTVGQAAYRGEDQDLRLLAGKLFEVLRRHWRRLDLSGDKLTPGELDELSHRISAYANQNRVEFRHRGSS</sequence>
<feature type="region of interest" description="Disordered" evidence="11">
    <location>
        <begin position="735"/>
        <end position="789"/>
    </location>
</feature>
<feature type="compositionally biased region" description="Polar residues" evidence="11">
    <location>
        <begin position="750"/>
        <end position="760"/>
    </location>
</feature>
<evidence type="ECO:0000259" key="12">
    <source>
        <dbReference type="SMART" id="SM00487"/>
    </source>
</evidence>
<evidence type="ECO:0000256" key="8">
    <source>
        <dbReference type="ARBA" id="ARBA00022801"/>
    </source>
</evidence>
<dbReference type="InterPro" id="IPR014001">
    <property type="entry name" value="Helicase_ATP-bd"/>
</dbReference>
<evidence type="ECO:0000256" key="3">
    <source>
        <dbReference type="ARBA" id="ARBA00012654"/>
    </source>
</evidence>
<dbReference type="Pfam" id="PF04313">
    <property type="entry name" value="HSDR_N"/>
    <property type="match status" value="1"/>
</dbReference>
<evidence type="ECO:0000313" key="13">
    <source>
        <dbReference type="EMBL" id="GAA1995295.1"/>
    </source>
</evidence>
<keyword evidence="5" id="KW-0547">Nucleotide-binding</keyword>
<proteinExistence type="inferred from homology"/>
<feature type="domain" description="Helicase ATP-binding" evidence="12">
    <location>
        <begin position="304"/>
        <end position="564"/>
    </location>
</feature>
<feature type="compositionally biased region" description="Polar residues" evidence="11">
    <location>
        <begin position="769"/>
        <end position="786"/>
    </location>
</feature>
<organism evidence="13 14">
    <name type="scientific">Nocardiopsis rhodophaea</name>
    <dbReference type="NCBI Taxonomy" id="280238"/>
    <lineage>
        <taxon>Bacteria</taxon>
        <taxon>Bacillati</taxon>
        <taxon>Actinomycetota</taxon>
        <taxon>Actinomycetes</taxon>
        <taxon>Streptosporangiales</taxon>
        <taxon>Nocardiopsidaceae</taxon>
        <taxon>Nocardiopsis</taxon>
    </lineage>
</organism>
<keyword evidence="8" id="KW-0378">Hydrolase</keyword>
<feature type="region of interest" description="Disordered" evidence="11">
    <location>
        <begin position="451"/>
        <end position="477"/>
    </location>
</feature>
<dbReference type="InterPro" id="IPR055180">
    <property type="entry name" value="HsdR_RecA-like_helicase_dom_2"/>
</dbReference>
<evidence type="ECO:0000256" key="5">
    <source>
        <dbReference type="ARBA" id="ARBA00022741"/>
    </source>
</evidence>
<dbReference type="EMBL" id="BAAAPC010000008">
    <property type="protein sequence ID" value="GAA1995295.1"/>
    <property type="molecule type" value="Genomic_DNA"/>
</dbReference>
<dbReference type="InterPro" id="IPR040980">
    <property type="entry name" value="SWI2_SNF2"/>
</dbReference>
<dbReference type="Gene3D" id="3.40.50.300">
    <property type="entry name" value="P-loop containing nucleotide triphosphate hydrolases"/>
    <property type="match status" value="2"/>
</dbReference>
<dbReference type="Proteomes" id="UP001501585">
    <property type="component" value="Unassembled WGS sequence"/>
</dbReference>
<comment type="caution">
    <text evidence="13">The sequence shown here is derived from an EMBL/GenBank/DDBJ whole genome shotgun (WGS) entry which is preliminary data.</text>
</comment>
<evidence type="ECO:0000256" key="2">
    <source>
        <dbReference type="ARBA" id="ARBA00008598"/>
    </source>
</evidence>
<dbReference type="RefSeq" id="WP_344161877.1">
    <property type="nucleotide sequence ID" value="NZ_BAAAPC010000008.1"/>
</dbReference>
<keyword evidence="9" id="KW-0067">ATP-binding</keyword>
<dbReference type="PANTHER" id="PTHR30195">
    <property type="entry name" value="TYPE I SITE-SPECIFIC DEOXYRIBONUCLEASE PROTEIN SUBUNIT M AND R"/>
    <property type="match status" value="1"/>
</dbReference>
<keyword evidence="4" id="KW-0540">Nuclease</keyword>
<dbReference type="Pfam" id="PF18766">
    <property type="entry name" value="SWI2_SNF2"/>
    <property type="match status" value="1"/>
</dbReference>
<comment type="catalytic activity">
    <reaction evidence="1">
        <text>Endonucleolytic cleavage of DNA to give random double-stranded fragments with terminal 5'-phosphates, ATP is simultaneously hydrolyzed.</text>
        <dbReference type="EC" id="3.1.21.3"/>
    </reaction>
</comment>
<evidence type="ECO:0000256" key="4">
    <source>
        <dbReference type="ARBA" id="ARBA00022722"/>
    </source>
</evidence>
<dbReference type="Pfam" id="PF22679">
    <property type="entry name" value="T1R_D3-like"/>
    <property type="match status" value="1"/>
</dbReference>
<evidence type="ECO:0000256" key="6">
    <source>
        <dbReference type="ARBA" id="ARBA00022747"/>
    </source>
</evidence>
<dbReference type="CDD" id="cd22332">
    <property type="entry name" value="HsdR_N"/>
    <property type="match status" value="1"/>
</dbReference>
<dbReference type="PANTHER" id="PTHR30195:SF15">
    <property type="entry name" value="TYPE I RESTRICTION ENZYME HINDI ENDONUCLEASE SUBUNIT"/>
    <property type="match status" value="1"/>
</dbReference>
<keyword evidence="6" id="KW-0680">Restriction system</keyword>
<evidence type="ECO:0000256" key="7">
    <source>
        <dbReference type="ARBA" id="ARBA00022759"/>
    </source>
</evidence>
<dbReference type="InterPro" id="IPR007409">
    <property type="entry name" value="Restrct_endonuc_type1_HsdR_N"/>
</dbReference>
<dbReference type="CDD" id="cd18800">
    <property type="entry name" value="SF2_C_EcoR124I-like"/>
    <property type="match status" value="1"/>
</dbReference>
<keyword evidence="10" id="KW-0238">DNA-binding</keyword>
<comment type="similarity">
    <text evidence="2">Belongs to the HsdR family.</text>
</comment>
<dbReference type="InterPro" id="IPR027417">
    <property type="entry name" value="P-loop_NTPase"/>
</dbReference>
<dbReference type="SUPFAM" id="SSF52540">
    <property type="entry name" value="P-loop containing nucleoside triphosphate hydrolases"/>
    <property type="match status" value="1"/>
</dbReference>
<evidence type="ECO:0000256" key="1">
    <source>
        <dbReference type="ARBA" id="ARBA00000851"/>
    </source>
</evidence>
<feature type="compositionally biased region" description="Basic and acidic residues" evidence="11">
    <location>
        <begin position="451"/>
        <end position="460"/>
    </location>
</feature>
<accession>A0ABN2SZD5</accession>
<evidence type="ECO:0000256" key="11">
    <source>
        <dbReference type="SAM" id="MobiDB-lite"/>
    </source>
</evidence>
<name>A0ABN2SZD5_9ACTN</name>
<protein>
    <recommendedName>
        <fullName evidence="3">type I site-specific deoxyribonuclease</fullName>
        <ecNumber evidence="3">3.1.21.3</ecNumber>
    </recommendedName>
</protein>